<dbReference type="Proteomes" id="UP000744676">
    <property type="component" value="Unassembled WGS sequence"/>
</dbReference>
<proteinExistence type="predicted"/>
<keyword evidence="2" id="KW-1185">Reference proteome</keyword>
<sequence length="933" mass="103125">MPSIVSIIVSAVKSITATLDSVTKILVANKGGKSGIAAAEEDKLPSSPSTNPSEFPKYSLPVSIYLTVGFDGATISLWNPMDVTSGSNRRAQHTRSFTLTEGQAPPSDPINVPKPNAEPSLWLQAPAIDAVVEYTKGKTQTRDKLNGEIQIMSSANKIYPKVMPCFMEMSKLIQEVLKSSTLPKSNATDTSGDQGGSKDDAESIASDNTSIVAKSATEEIDLEEQFGNIIVDVRVRLARQEIMLSCEPTAKVAATVAYDEFFIGVNSTEEGLRKTSYSLSARLTNFKCSLQHIYSREVSGMISVDNIILFATKDRSSSEQQAILTAGKISDINTEVNIKQSQDLELFQDIWFPGKTFSSDYSTSMGLQSTSHLDQISQELFKQSSGGLMDGAIIKKYRKVTSTTAIPWRFDFTIENVKGTADLGQAVGLVTFKTNKFWLSSRKSSNWEQNLVLGFDEIGLESEGRLGGIVALKKIQLSTAIMWQRHEGGVHPVPLVQAILGVERIESRISFDFHSFALVYVNALHLSMFNQRDRNFILNDRLAAVGHCDTIAIYGTSLAASNVLDLYYTLKRMRREANASYDAILRDSAKSGAAKPKSKLSSDENDNGTFKAFKPFEKLRTFLDFNVNLVSVYIYPDSLVDLQVFTITVRGAEARYSQEIELHDSTNDDVTSVNTATDVTSFVSQTSLSSAERQLVCTLDMKLTELMVALSTYRKPIATAATLPSMKIEDYVSCAKEVKGGTIIGIPVCDISMQTWQNFDEQHVVEYIFSSSFNGRVDVGWNLGSVQFIRDMWENHIKTFASRRETYEMRHGAAPGARVLETLSSTIDDEDEEAVEPPSVSTTSVGTETVVSKLESQLESTRPGLPEYKYKPRRPPLIAKPQLRDMGEATPPIEWIGLHRKKLPKLTHQTVIVSLQKMVEEVELLYRQVLGHS</sequence>
<comment type="caution">
    <text evidence="1">The sequence shown here is derived from an EMBL/GenBank/DDBJ whole genome shotgun (WGS) entry which is preliminary data.</text>
</comment>
<gene>
    <name evidence="1" type="ORF">D0Z00_001359</name>
</gene>
<accession>A0ACB6V753</accession>
<name>A0ACB6V753_9ASCO</name>
<organism evidence="1 2">
    <name type="scientific">Geotrichum galactomycetum</name>
    <dbReference type="NCBI Taxonomy" id="27317"/>
    <lineage>
        <taxon>Eukaryota</taxon>
        <taxon>Fungi</taxon>
        <taxon>Dikarya</taxon>
        <taxon>Ascomycota</taxon>
        <taxon>Saccharomycotina</taxon>
        <taxon>Dipodascomycetes</taxon>
        <taxon>Dipodascales</taxon>
        <taxon>Dipodascaceae</taxon>
        <taxon>Geotrichum</taxon>
    </lineage>
</organism>
<protein>
    <submittedName>
        <fullName evidence="1">Uncharacterized protein</fullName>
    </submittedName>
</protein>
<reference evidence="1 2" key="1">
    <citation type="journal article" date="2020" name="Front. Microbiol.">
        <title>Phenotypic and Genetic Characterization of the Cheese Ripening Yeast Geotrichum candidum.</title>
        <authorList>
            <person name="Perkins V."/>
            <person name="Vignola S."/>
            <person name="Lessard M.H."/>
            <person name="Plante P.L."/>
            <person name="Corbeil J."/>
            <person name="Dugat-Bony E."/>
            <person name="Frenette M."/>
            <person name="Labrie S."/>
        </authorList>
    </citation>
    <scope>NUCLEOTIDE SEQUENCE [LARGE SCALE GENOMIC DNA]</scope>
    <source>
        <strain evidence="1 2">LMA-1147</strain>
    </source>
</reference>
<evidence type="ECO:0000313" key="2">
    <source>
        <dbReference type="Proteomes" id="UP000744676"/>
    </source>
</evidence>
<evidence type="ECO:0000313" key="1">
    <source>
        <dbReference type="EMBL" id="KAF5100152.1"/>
    </source>
</evidence>
<dbReference type="EMBL" id="QVQA01000025">
    <property type="protein sequence ID" value="KAF5100152.1"/>
    <property type="molecule type" value="Genomic_DNA"/>
</dbReference>